<sequence>MCLHSRNGTGLTKPSRTGNLGSMAQTLQRLDPDRRRRRIRLLAELADAKAVRDRVAPRQAYVNQVRELIAARRRSARWT</sequence>
<dbReference type="EMBL" id="BONZ01000064">
    <property type="protein sequence ID" value="GIH18257.1"/>
    <property type="molecule type" value="Genomic_DNA"/>
</dbReference>
<keyword evidence="3" id="KW-1185">Reference proteome</keyword>
<evidence type="ECO:0000313" key="2">
    <source>
        <dbReference type="EMBL" id="GIH18257.1"/>
    </source>
</evidence>
<reference evidence="2" key="1">
    <citation type="submission" date="2021-01" db="EMBL/GenBank/DDBJ databases">
        <title>Whole genome shotgun sequence of Rugosimonospora africana NBRC 104875.</title>
        <authorList>
            <person name="Komaki H."/>
            <person name="Tamura T."/>
        </authorList>
    </citation>
    <scope>NUCLEOTIDE SEQUENCE</scope>
    <source>
        <strain evidence="2">NBRC 104875</strain>
    </source>
</reference>
<evidence type="ECO:0000256" key="1">
    <source>
        <dbReference type="SAM" id="MobiDB-lite"/>
    </source>
</evidence>
<protein>
    <submittedName>
        <fullName evidence="2">Uncharacterized protein</fullName>
    </submittedName>
</protein>
<feature type="compositionally biased region" description="Polar residues" evidence="1">
    <location>
        <begin position="1"/>
        <end position="26"/>
    </location>
</feature>
<organism evidence="2 3">
    <name type="scientific">Rugosimonospora africana</name>
    <dbReference type="NCBI Taxonomy" id="556532"/>
    <lineage>
        <taxon>Bacteria</taxon>
        <taxon>Bacillati</taxon>
        <taxon>Actinomycetota</taxon>
        <taxon>Actinomycetes</taxon>
        <taxon>Micromonosporales</taxon>
        <taxon>Micromonosporaceae</taxon>
        <taxon>Rugosimonospora</taxon>
    </lineage>
</organism>
<comment type="caution">
    <text evidence="2">The sequence shown here is derived from an EMBL/GenBank/DDBJ whole genome shotgun (WGS) entry which is preliminary data.</text>
</comment>
<gene>
    <name evidence="2" type="ORF">Raf01_64290</name>
</gene>
<name>A0A8J3QY58_9ACTN</name>
<accession>A0A8J3QY58</accession>
<dbReference type="Proteomes" id="UP000642748">
    <property type="component" value="Unassembled WGS sequence"/>
</dbReference>
<feature type="region of interest" description="Disordered" evidence="1">
    <location>
        <begin position="1"/>
        <end position="29"/>
    </location>
</feature>
<dbReference type="AlphaFoldDB" id="A0A8J3QY58"/>
<proteinExistence type="predicted"/>
<evidence type="ECO:0000313" key="3">
    <source>
        <dbReference type="Proteomes" id="UP000642748"/>
    </source>
</evidence>